<evidence type="ECO:0000313" key="1">
    <source>
        <dbReference type="EMBL" id="OGN29799.1"/>
    </source>
</evidence>
<comment type="caution">
    <text evidence="1">The sequence shown here is derived from an EMBL/GenBank/DDBJ whole genome shotgun (WGS) entry which is preliminary data.</text>
</comment>
<dbReference type="Proteomes" id="UP000179047">
    <property type="component" value="Unassembled WGS sequence"/>
</dbReference>
<accession>A0A1F8GZ99</accession>
<sequence length="157" mass="17376">MEDNIYHLLDVDSKYFLTHLDERDTLYDKIWAAPETIQGLFFNSGTPAKVKSVCDHFKLTDEQSALLSRYIRNVTIANAYIGDMTADLQAQLGVDAQTAQGIANALMTDLLVPAMGGISQLQAEAFKDKIVQNQELMQKAAKTAGVPTKNVINLRDQ</sequence>
<dbReference type="STRING" id="1802701.A3A33_00700"/>
<proteinExistence type="predicted"/>
<protein>
    <submittedName>
        <fullName evidence="1">Uncharacterized protein</fullName>
    </submittedName>
</protein>
<dbReference type="EMBL" id="MGKP01000002">
    <property type="protein sequence ID" value="OGN29799.1"/>
    <property type="molecule type" value="Genomic_DNA"/>
</dbReference>
<evidence type="ECO:0000313" key="2">
    <source>
        <dbReference type="Proteomes" id="UP000179047"/>
    </source>
</evidence>
<name>A0A1F8GZ99_9BACT</name>
<gene>
    <name evidence="1" type="ORF">A3A33_00700</name>
</gene>
<dbReference type="AlphaFoldDB" id="A0A1F8GZ99"/>
<reference evidence="1 2" key="1">
    <citation type="journal article" date="2016" name="Nat. Commun.">
        <title>Thousands of microbial genomes shed light on interconnected biogeochemical processes in an aquifer system.</title>
        <authorList>
            <person name="Anantharaman K."/>
            <person name="Brown C.T."/>
            <person name="Hug L.A."/>
            <person name="Sharon I."/>
            <person name="Castelle C.J."/>
            <person name="Probst A.J."/>
            <person name="Thomas B.C."/>
            <person name="Singh A."/>
            <person name="Wilkins M.J."/>
            <person name="Karaoz U."/>
            <person name="Brodie E.L."/>
            <person name="Williams K.H."/>
            <person name="Hubbard S.S."/>
            <person name="Banfield J.F."/>
        </authorList>
    </citation>
    <scope>NUCLEOTIDE SEQUENCE [LARGE SCALE GENOMIC DNA]</scope>
</reference>
<organism evidence="1 2">
    <name type="scientific">Candidatus Yanofskybacteria bacterium RIFCSPLOWO2_01_FULL_49_25</name>
    <dbReference type="NCBI Taxonomy" id="1802701"/>
    <lineage>
        <taxon>Bacteria</taxon>
        <taxon>Candidatus Yanofskyibacteriota</taxon>
    </lineage>
</organism>